<dbReference type="SUPFAM" id="SSF54001">
    <property type="entry name" value="Cysteine proteinases"/>
    <property type="match status" value="1"/>
</dbReference>
<evidence type="ECO:0000256" key="1">
    <source>
        <dbReference type="ARBA" id="ARBA00007074"/>
    </source>
</evidence>
<evidence type="ECO:0000313" key="8">
    <source>
        <dbReference type="Proteomes" id="UP000590811"/>
    </source>
</evidence>
<dbReference type="GO" id="GO:0006508">
    <property type="term" value="P:proteolysis"/>
    <property type="evidence" value="ECO:0007669"/>
    <property type="project" value="UniProtKB-KW"/>
</dbReference>
<proteinExistence type="inferred from homology"/>
<feature type="compositionally biased region" description="Low complexity" evidence="5">
    <location>
        <begin position="1"/>
        <end position="20"/>
    </location>
</feature>
<keyword evidence="3 7" id="KW-0378">Hydrolase</keyword>
<dbReference type="Pfam" id="PF00877">
    <property type="entry name" value="NLPC_P60"/>
    <property type="match status" value="1"/>
</dbReference>
<dbReference type="PROSITE" id="PS51935">
    <property type="entry name" value="NLPC_P60"/>
    <property type="match status" value="1"/>
</dbReference>
<organism evidence="7 8">
    <name type="scientific">Terracoccus luteus</name>
    <dbReference type="NCBI Taxonomy" id="53356"/>
    <lineage>
        <taxon>Bacteria</taxon>
        <taxon>Bacillati</taxon>
        <taxon>Actinomycetota</taxon>
        <taxon>Actinomycetes</taxon>
        <taxon>Micrococcales</taxon>
        <taxon>Intrasporangiaceae</taxon>
        <taxon>Terracoccus</taxon>
    </lineage>
</organism>
<protein>
    <submittedName>
        <fullName evidence="7">Cell wall-associated NlpC family hydrolase</fullName>
    </submittedName>
</protein>
<dbReference type="GO" id="GO:0008234">
    <property type="term" value="F:cysteine-type peptidase activity"/>
    <property type="evidence" value="ECO:0007669"/>
    <property type="project" value="UniProtKB-KW"/>
</dbReference>
<keyword evidence="2" id="KW-0645">Protease</keyword>
<feature type="region of interest" description="Disordered" evidence="5">
    <location>
        <begin position="95"/>
        <end position="118"/>
    </location>
</feature>
<keyword evidence="4" id="KW-0788">Thiol protease</keyword>
<evidence type="ECO:0000256" key="4">
    <source>
        <dbReference type="ARBA" id="ARBA00022807"/>
    </source>
</evidence>
<comment type="similarity">
    <text evidence="1">Belongs to the peptidase C40 family.</text>
</comment>
<feature type="region of interest" description="Disordered" evidence="5">
    <location>
        <begin position="1"/>
        <end position="25"/>
    </location>
</feature>
<accession>A0A839PU24</accession>
<sequence length="291" mass="30494">MSSAASPSSPVAASSSSPASSRRHAVVRVPVTTVWSAPDSPRPVDAPVVRAEPDAAAWLAALDGEPDGRGRLGLHGRAETQLVAGEPVLVVEEREVAGPSASDPARSSAEGTDAAPPVSWSRIVAPWQPSPKDPAGYPGWVPTDHLTHVPDWSETASGPPPATDHPATDVDHPALVLAREHLGLPYLWGGLSPLGLDCSGLVHHTWRRFGLVVPRDASAQEEGSEPVEVDAVRPGDLYFFAHPGKGVHHVGIVVEPGRMVHASETGGVLVEEQLGQDRLDTLVSAGRLPRP</sequence>
<evidence type="ECO:0000256" key="5">
    <source>
        <dbReference type="SAM" id="MobiDB-lite"/>
    </source>
</evidence>
<evidence type="ECO:0000313" key="7">
    <source>
        <dbReference type="EMBL" id="MBB2987758.1"/>
    </source>
</evidence>
<reference evidence="7 8" key="1">
    <citation type="submission" date="2020-08" db="EMBL/GenBank/DDBJ databases">
        <title>Genomic Encyclopedia of Type Strains, Phase IV (KMG-V): Genome sequencing to study the core and pangenomes of soil and plant-associated prokaryotes.</title>
        <authorList>
            <person name="Whitman W."/>
        </authorList>
    </citation>
    <scope>NUCLEOTIDE SEQUENCE [LARGE SCALE GENOMIC DNA]</scope>
    <source>
        <strain evidence="7 8">B3ACCR2</strain>
    </source>
</reference>
<dbReference type="InterPro" id="IPR038765">
    <property type="entry name" value="Papain-like_cys_pep_sf"/>
</dbReference>
<dbReference type="InterPro" id="IPR000064">
    <property type="entry name" value="NLP_P60_dom"/>
</dbReference>
<evidence type="ECO:0000259" key="6">
    <source>
        <dbReference type="PROSITE" id="PS51935"/>
    </source>
</evidence>
<dbReference type="InterPro" id="IPR051202">
    <property type="entry name" value="Peptidase_C40"/>
</dbReference>
<dbReference type="RefSeq" id="WP_221186479.1">
    <property type="nucleotide sequence ID" value="NZ_JACHVT010000006.1"/>
</dbReference>
<comment type="caution">
    <text evidence="7">The sequence shown here is derived from an EMBL/GenBank/DDBJ whole genome shotgun (WGS) entry which is preliminary data.</text>
</comment>
<evidence type="ECO:0000256" key="3">
    <source>
        <dbReference type="ARBA" id="ARBA00022801"/>
    </source>
</evidence>
<evidence type="ECO:0000256" key="2">
    <source>
        <dbReference type="ARBA" id="ARBA00022670"/>
    </source>
</evidence>
<dbReference type="PANTHER" id="PTHR47053:SF1">
    <property type="entry name" value="MUREIN DD-ENDOPEPTIDASE MEPH-RELATED"/>
    <property type="match status" value="1"/>
</dbReference>
<dbReference type="PANTHER" id="PTHR47053">
    <property type="entry name" value="MUREIN DD-ENDOPEPTIDASE MEPH-RELATED"/>
    <property type="match status" value="1"/>
</dbReference>
<name>A0A839PU24_9MICO</name>
<gene>
    <name evidence="7" type="ORF">FHW14_002944</name>
</gene>
<dbReference type="AlphaFoldDB" id="A0A839PU24"/>
<dbReference type="EMBL" id="JACHVT010000006">
    <property type="protein sequence ID" value="MBB2987758.1"/>
    <property type="molecule type" value="Genomic_DNA"/>
</dbReference>
<dbReference type="Proteomes" id="UP000590811">
    <property type="component" value="Unassembled WGS sequence"/>
</dbReference>
<feature type="domain" description="NlpC/P60" evidence="6">
    <location>
        <begin position="168"/>
        <end position="289"/>
    </location>
</feature>
<dbReference type="Gene3D" id="3.90.1720.10">
    <property type="entry name" value="endopeptidase domain like (from Nostoc punctiforme)"/>
    <property type="match status" value="1"/>
</dbReference>